<dbReference type="EMBL" id="DUZY01000004">
    <property type="protein sequence ID" value="DAD38138.1"/>
    <property type="molecule type" value="Genomic_DNA"/>
</dbReference>
<evidence type="ECO:0000313" key="2">
    <source>
        <dbReference type="Proteomes" id="UP000607653"/>
    </source>
</evidence>
<accession>A0A822Z9C6</accession>
<dbReference type="AlphaFoldDB" id="A0A822Z9C6"/>
<protein>
    <submittedName>
        <fullName evidence="1">Uncharacterized protein</fullName>
    </submittedName>
</protein>
<comment type="caution">
    <text evidence="1">The sequence shown here is derived from an EMBL/GenBank/DDBJ whole genome shotgun (WGS) entry which is preliminary data.</text>
</comment>
<name>A0A822Z9C6_NELNU</name>
<keyword evidence="2" id="KW-1185">Reference proteome</keyword>
<proteinExistence type="predicted"/>
<sequence>MATPAELAKIGTEAFRILDQHLVGKRPGPGASIPAPLPLQSRKDLKDSRQIAKEFGGLMMVDFGPPRIPRPRDQLGSKAAATRAGIRGMGDGLGLPPVL</sequence>
<gene>
    <name evidence="1" type="ORF">HUJ06_008779</name>
</gene>
<evidence type="ECO:0000313" key="1">
    <source>
        <dbReference type="EMBL" id="DAD38138.1"/>
    </source>
</evidence>
<organism evidence="1 2">
    <name type="scientific">Nelumbo nucifera</name>
    <name type="common">Sacred lotus</name>
    <dbReference type="NCBI Taxonomy" id="4432"/>
    <lineage>
        <taxon>Eukaryota</taxon>
        <taxon>Viridiplantae</taxon>
        <taxon>Streptophyta</taxon>
        <taxon>Embryophyta</taxon>
        <taxon>Tracheophyta</taxon>
        <taxon>Spermatophyta</taxon>
        <taxon>Magnoliopsida</taxon>
        <taxon>Proteales</taxon>
        <taxon>Nelumbonaceae</taxon>
        <taxon>Nelumbo</taxon>
    </lineage>
</organism>
<reference evidence="1 2" key="1">
    <citation type="journal article" date="2020" name="Mol. Biol. Evol.">
        <title>Distinct Expression and Methylation Patterns for Genes with Different Fates following a Single Whole-Genome Duplication in Flowering Plants.</title>
        <authorList>
            <person name="Shi T."/>
            <person name="Rahmani R.S."/>
            <person name="Gugger P.F."/>
            <person name="Wang M."/>
            <person name="Li H."/>
            <person name="Zhang Y."/>
            <person name="Li Z."/>
            <person name="Wang Q."/>
            <person name="Van de Peer Y."/>
            <person name="Marchal K."/>
            <person name="Chen J."/>
        </authorList>
    </citation>
    <scope>NUCLEOTIDE SEQUENCE [LARGE SCALE GENOMIC DNA]</scope>
    <source>
        <tissue evidence="1">Leaf</tissue>
    </source>
</reference>
<dbReference type="Proteomes" id="UP000607653">
    <property type="component" value="Unassembled WGS sequence"/>
</dbReference>